<protein>
    <submittedName>
        <fullName evidence="2">Uncharacterized protein</fullName>
    </submittedName>
</protein>
<dbReference type="Proteomes" id="UP000479710">
    <property type="component" value="Unassembled WGS sequence"/>
</dbReference>
<evidence type="ECO:0000313" key="2">
    <source>
        <dbReference type="EMBL" id="KAF0889351.1"/>
    </source>
</evidence>
<organism evidence="2 3">
    <name type="scientific">Oryza meyeriana var. granulata</name>
    <dbReference type="NCBI Taxonomy" id="110450"/>
    <lineage>
        <taxon>Eukaryota</taxon>
        <taxon>Viridiplantae</taxon>
        <taxon>Streptophyta</taxon>
        <taxon>Embryophyta</taxon>
        <taxon>Tracheophyta</taxon>
        <taxon>Spermatophyta</taxon>
        <taxon>Magnoliopsida</taxon>
        <taxon>Liliopsida</taxon>
        <taxon>Poales</taxon>
        <taxon>Poaceae</taxon>
        <taxon>BOP clade</taxon>
        <taxon>Oryzoideae</taxon>
        <taxon>Oryzeae</taxon>
        <taxon>Oryzinae</taxon>
        <taxon>Oryza</taxon>
        <taxon>Oryza meyeriana</taxon>
    </lineage>
</organism>
<keyword evidence="1" id="KW-0472">Membrane</keyword>
<keyword evidence="1" id="KW-0812">Transmembrane</keyword>
<evidence type="ECO:0000313" key="3">
    <source>
        <dbReference type="Proteomes" id="UP000479710"/>
    </source>
</evidence>
<reference evidence="2 3" key="1">
    <citation type="submission" date="2019-11" db="EMBL/GenBank/DDBJ databases">
        <title>Whole genome sequence of Oryza granulata.</title>
        <authorList>
            <person name="Li W."/>
        </authorList>
    </citation>
    <scope>NUCLEOTIDE SEQUENCE [LARGE SCALE GENOMIC DNA]</scope>
    <source>
        <strain evidence="3">cv. Menghai</strain>
        <tissue evidence="2">Leaf</tissue>
    </source>
</reference>
<name>A0A6G1BNG7_9ORYZ</name>
<keyword evidence="3" id="KW-1185">Reference proteome</keyword>
<dbReference type="AlphaFoldDB" id="A0A6G1BNG7"/>
<dbReference type="EMBL" id="SPHZ02000012">
    <property type="protein sequence ID" value="KAF0889351.1"/>
    <property type="molecule type" value="Genomic_DNA"/>
</dbReference>
<feature type="transmembrane region" description="Helical" evidence="1">
    <location>
        <begin position="29"/>
        <end position="51"/>
    </location>
</feature>
<evidence type="ECO:0000256" key="1">
    <source>
        <dbReference type="SAM" id="Phobius"/>
    </source>
</evidence>
<sequence length="73" mass="7695">MDTPDRPPRATTAAAFEVRLLGVSSPVAIFGWILVWGLGVGGGCWGADLGLRSIAEWIGKGQAGVITEFTWHA</sequence>
<keyword evidence="1" id="KW-1133">Transmembrane helix</keyword>
<gene>
    <name evidence="2" type="ORF">E2562_023653</name>
</gene>
<comment type="caution">
    <text evidence="2">The sequence shown here is derived from an EMBL/GenBank/DDBJ whole genome shotgun (WGS) entry which is preliminary data.</text>
</comment>
<accession>A0A6G1BNG7</accession>
<proteinExistence type="predicted"/>